<evidence type="ECO:0008006" key="4">
    <source>
        <dbReference type="Google" id="ProtNLM"/>
    </source>
</evidence>
<evidence type="ECO:0000313" key="2">
    <source>
        <dbReference type="EMBL" id="SHO62118.1"/>
    </source>
</evidence>
<proteinExistence type="predicted"/>
<dbReference type="InterPro" id="IPR025316">
    <property type="entry name" value="DUF4221"/>
</dbReference>
<dbReference type="Pfam" id="PF13970">
    <property type="entry name" value="DUF4221"/>
    <property type="match status" value="1"/>
</dbReference>
<dbReference type="STRING" id="1073327.SAMN04488108_1890"/>
<reference evidence="3" key="1">
    <citation type="submission" date="2016-12" db="EMBL/GenBank/DDBJ databases">
        <authorList>
            <person name="Varghese N."/>
            <person name="Submissions S."/>
        </authorList>
    </citation>
    <scope>NUCLEOTIDE SEQUENCE [LARGE SCALE GENOMIC DNA]</scope>
    <source>
        <strain evidence="3">DSM 25035</strain>
    </source>
</reference>
<feature type="region of interest" description="Disordered" evidence="1">
    <location>
        <begin position="31"/>
        <end position="57"/>
    </location>
</feature>
<dbReference type="AlphaFoldDB" id="A0A1M7ZB35"/>
<sequence length="423" mass="48996">MRNLYTYFLLLILLSCAKKEEVKIDVPKKNITPTESEDLNPRTELDSTPLQEKESHQKPEIIERKKLIDSNFLENFSFQIDTVLIDSKGTLIYLPFGILNSDLSESKTDLYALNSKTNTLYQFDLDKLEFANSFKFEKEGPNGVPAPIWKFQLLGNNNIFFANYRHFGTYNFQGQKLNNNQINEDKFPSLVQFGSFPIYESLSSSFDGNHIYFLNQNLENEKINLGIYDIERDQSELIELPKFDFLTNLVFIYSEGISHHVSNTSDLGIKMEKSRAIIYSKGTSKIYLYDLLNGSLDYKEPKHQLVANDQIPPFSNDISSIQEIIDANESTRFQIAYQAPLYDDQREIYFRFGSILEKTENLNPKSKSEVFLFAYDKNFNLLSETKIDDLSKSPTQAFFKDGKLWSYVNVEDELGFAVFTFDF</sequence>
<feature type="compositionally biased region" description="Basic and acidic residues" evidence="1">
    <location>
        <begin position="39"/>
        <end position="57"/>
    </location>
</feature>
<protein>
    <recommendedName>
        <fullName evidence="4">TolB-like 6-blade propeller-like</fullName>
    </recommendedName>
</protein>
<evidence type="ECO:0000256" key="1">
    <source>
        <dbReference type="SAM" id="MobiDB-lite"/>
    </source>
</evidence>
<dbReference type="RefSeq" id="WP_073571516.1">
    <property type="nucleotide sequence ID" value="NZ_FRXN01000002.1"/>
</dbReference>
<accession>A0A1M7ZB35</accession>
<dbReference type="PROSITE" id="PS51257">
    <property type="entry name" value="PROKAR_LIPOPROTEIN"/>
    <property type="match status" value="1"/>
</dbReference>
<keyword evidence="3" id="KW-1185">Reference proteome</keyword>
<organism evidence="2 3">
    <name type="scientific">Algoriphagus zhangzhouensis</name>
    <dbReference type="NCBI Taxonomy" id="1073327"/>
    <lineage>
        <taxon>Bacteria</taxon>
        <taxon>Pseudomonadati</taxon>
        <taxon>Bacteroidota</taxon>
        <taxon>Cytophagia</taxon>
        <taxon>Cytophagales</taxon>
        <taxon>Cyclobacteriaceae</taxon>
        <taxon>Algoriphagus</taxon>
    </lineage>
</organism>
<gene>
    <name evidence="2" type="ORF">SAMN04488108_1890</name>
</gene>
<name>A0A1M7ZB35_9BACT</name>
<dbReference type="Proteomes" id="UP000184609">
    <property type="component" value="Unassembled WGS sequence"/>
</dbReference>
<dbReference type="EMBL" id="FRXN01000002">
    <property type="protein sequence ID" value="SHO62118.1"/>
    <property type="molecule type" value="Genomic_DNA"/>
</dbReference>
<evidence type="ECO:0000313" key="3">
    <source>
        <dbReference type="Proteomes" id="UP000184609"/>
    </source>
</evidence>